<dbReference type="GO" id="GO:0016887">
    <property type="term" value="F:ATP hydrolysis activity"/>
    <property type="evidence" value="ECO:0007669"/>
    <property type="project" value="InterPro"/>
</dbReference>
<dbReference type="InterPro" id="IPR025364">
    <property type="entry name" value="DUF4268"/>
</dbReference>
<name>A0A7D4FXB3_9BACT</name>
<feature type="domain" description="DUF4268" evidence="3">
    <location>
        <begin position="481"/>
        <end position="616"/>
    </location>
</feature>
<evidence type="ECO:0000313" key="5">
    <source>
        <dbReference type="Proteomes" id="UP000500843"/>
    </source>
</evidence>
<gene>
    <name evidence="4" type="ORF">FIU21_03610</name>
</gene>
<protein>
    <submittedName>
        <fullName evidence="4">DUF4268 domain-containing protein</fullName>
    </submittedName>
</protein>
<dbReference type="Proteomes" id="UP000500843">
    <property type="component" value="Chromosome 1"/>
</dbReference>
<dbReference type="Gene3D" id="3.40.50.300">
    <property type="entry name" value="P-loop containing nucleotide triphosphate hydrolases"/>
    <property type="match status" value="1"/>
</dbReference>
<proteinExistence type="predicted"/>
<dbReference type="PANTHER" id="PTHR37291:SF1">
    <property type="entry name" value="TYPE IV METHYL-DIRECTED RESTRICTION ENZYME ECOKMCRB SUBUNIT"/>
    <property type="match status" value="1"/>
</dbReference>
<evidence type="ECO:0000313" key="4">
    <source>
        <dbReference type="EMBL" id="QKH88065.1"/>
    </source>
</evidence>
<dbReference type="RefSeq" id="WP_036885789.1">
    <property type="nucleotide sequence ID" value="NZ_CP054010.1"/>
</dbReference>
<dbReference type="InterPro" id="IPR011704">
    <property type="entry name" value="ATPase_dyneun-rel_AAA"/>
</dbReference>
<dbReference type="Pfam" id="PF14088">
    <property type="entry name" value="DUF4268"/>
    <property type="match status" value="1"/>
</dbReference>
<dbReference type="PANTHER" id="PTHR37291">
    <property type="entry name" value="5-METHYLCYTOSINE-SPECIFIC RESTRICTION ENZYME B"/>
    <property type="match status" value="1"/>
</dbReference>
<organism evidence="4 5">
    <name type="scientific">Prevotella melaninogenica</name>
    <dbReference type="NCBI Taxonomy" id="28132"/>
    <lineage>
        <taxon>Bacteria</taxon>
        <taxon>Pseudomonadati</taxon>
        <taxon>Bacteroidota</taxon>
        <taxon>Bacteroidia</taxon>
        <taxon>Bacteroidales</taxon>
        <taxon>Prevotellaceae</taxon>
        <taxon>Prevotella</taxon>
    </lineage>
</organism>
<feature type="compositionally biased region" description="Acidic residues" evidence="1">
    <location>
        <begin position="451"/>
        <end position="467"/>
    </location>
</feature>
<dbReference type="GO" id="GO:0005524">
    <property type="term" value="F:ATP binding"/>
    <property type="evidence" value="ECO:0007669"/>
    <property type="project" value="InterPro"/>
</dbReference>
<dbReference type="AlphaFoldDB" id="A0A7D4FXB3"/>
<evidence type="ECO:0000259" key="3">
    <source>
        <dbReference type="Pfam" id="PF14088"/>
    </source>
</evidence>
<dbReference type="InterPro" id="IPR027417">
    <property type="entry name" value="P-loop_NTPase"/>
</dbReference>
<sequence length="620" mass="71279">MGLNNRLQIGDVSNNGQVEIVDEDRLCYLVRSISKGATGLRTISKSLLEEYVNYWSEHSDATSESARQALSGRSEIDKFEYGYSSTLSVMAQMVLQSTHKVKNNVSSLPRQQIFYGAPGTGKSFTINQEIKGEDVIRTTFHPDSDYSSFVGAYKPTTREITMRDLSGHPVVEHAQILTEEKIVYEFVPQAFLQAYITAWEKYATCDEGNPQRQFLVIEEINRGNCAQIFGDLFQLLDRNHSGFSDYPVKADTDMKRYVAKALKGLSIPQAGVINSLYGGRDVVSEVLEGNILLLPSNLFIWATMNTSDQSLFPIDSAFKRRWDWSYMPISDAKKGYVIDVAGSLYDWWQFLEEINKKIESTTNSEDKKLGYFFCKAHGGVISAETFVGKVVFYLWNDVFKDFDLVGPIFDDTVEGGKLTFAKFYTEGEMKTKVRTDKVAQFLGNLGLTPVEESEEEYNGQAENTDDSENPRATWSMSERKRYDFWEAFLAYAHKNDDFKTYFGGTKKAGKDHWKNFYVSGADFYMSVVLKLWERAIALQVYFDRTTDIYYHLADQKKDIEAEMDTTYEWRENPEKKSSTIVERIDNIDFEDKEHWTTIFDLIITRILRMREVFVKYSKQQ</sequence>
<evidence type="ECO:0000259" key="2">
    <source>
        <dbReference type="Pfam" id="PF07728"/>
    </source>
</evidence>
<reference evidence="4 5" key="1">
    <citation type="submission" date="2020-05" db="EMBL/GenBank/DDBJ databases">
        <title>FDA dAtabase for Regulatory Grade micrObial Sequences (FDA-ARGOS): Supporting development and validation of Infectious Disease Dx tests.</title>
        <authorList>
            <person name="Moreno J."/>
            <person name="Tallon L."/>
            <person name="Sadzewicz L."/>
            <person name="Zhao X."/>
            <person name="Vavikolanu K."/>
            <person name="Mehta A."/>
            <person name="Aluvathingal J."/>
            <person name="Nadendla S."/>
            <person name="Myers T."/>
            <person name="Yan Y."/>
            <person name="Sichtig H."/>
        </authorList>
    </citation>
    <scope>NUCLEOTIDE SEQUENCE [LARGE SCALE GENOMIC DNA]</scope>
    <source>
        <strain evidence="4 5">FDAARGOS_760</strain>
    </source>
</reference>
<dbReference type="Pfam" id="PF07728">
    <property type="entry name" value="AAA_5"/>
    <property type="match status" value="1"/>
</dbReference>
<dbReference type="EMBL" id="CP054010">
    <property type="protein sequence ID" value="QKH88065.1"/>
    <property type="molecule type" value="Genomic_DNA"/>
</dbReference>
<feature type="region of interest" description="Disordered" evidence="1">
    <location>
        <begin position="451"/>
        <end position="472"/>
    </location>
</feature>
<dbReference type="InterPro" id="IPR052934">
    <property type="entry name" value="Methyl-DNA_Rec/Restrict_Enz"/>
</dbReference>
<accession>A0A7D4FXB3</accession>
<dbReference type="SUPFAM" id="SSF52540">
    <property type="entry name" value="P-loop containing nucleoside triphosphate hydrolases"/>
    <property type="match status" value="1"/>
</dbReference>
<feature type="domain" description="ATPase dynein-related AAA" evidence="2">
    <location>
        <begin position="113"/>
        <end position="321"/>
    </location>
</feature>
<evidence type="ECO:0000256" key="1">
    <source>
        <dbReference type="SAM" id="MobiDB-lite"/>
    </source>
</evidence>